<dbReference type="SUPFAM" id="SSF56672">
    <property type="entry name" value="DNA/RNA polymerases"/>
    <property type="match status" value="1"/>
</dbReference>
<gene>
    <name evidence="3" type="ORF">CBR_g36550</name>
</gene>
<dbReference type="Proteomes" id="UP000265515">
    <property type="component" value="Unassembled WGS sequence"/>
</dbReference>
<sequence>MAGDIFYQFGEYIDRKIPGVVRAEAHRRLAARQAPPATFRLWQERDDPPIKVDEVESGEEVTQGLQIGAIRGESVITESDEEDESEPVETVFVLIGKMADLWGKMGRYQQKLINICEEVKDWKGRLAQAARTRGQARASTSQDPPRKEPEAERRKEVMEVEDDNEEDGQDERLRQEKDQRAERRTKKRGAQEEAEPVLRDAASKKKKYAIRLEEGFDVEKVIDRLLEDHNDLVTLKEILATFIKNFAAKTGHLRKLVRQNEEWVWGEEQEKVMAGMKEEFKEGGLVLGAPDYEAAEVRPFIVETDAGLTALGGVLIQGYEQKSELVLKPFEEEDPWGSKNVQWMTKLALAGTCSLVDEVRTIEEGPDQVERHEELMGGMYLLTNVLLQGNFDQVGSPTPAEGEGIVPESQDDELEEEEIKEAFRAKEYDGIYLELRLLLSCERKDRDASERAQKLRHLYLVRNGHIIVKRQVGSPRRVVCGRNRQIDIIVALHDNIAGGHRGVNATYTKISELYYWDGMMQMVAKFCRSYVPCQKRSPQRLGEPLHPRLEREVSTVVHLDLLFMLIGDQGYNYIFDARDNLSGFVDGRAIRTKTGPTLGLFGQPSMAGPSQQPAMGKVIMESAEAKAKRKAEEGSFEFKASTELASQQVAPMSSETPVEEPTRRPEPPLAPEGSAEASPGILLEVQGGTLRGEVMSPQHGTEERRESRLDELAAAMEVGMPPERPQRLDTPDVWVPLGSPHSDAESGLDEERLCMW</sequence>
<name>A0A388JZ73_CHABU</name>
<feature type="compositionally biased region" description="Basic and acidic residues" evidence="1">
    <location>
        <begin position="144"/>
        <end position="158"/>
    </location>
</feature>
<evidence type="ECO:0000256" key="1">
    <source>
        <dbReference type="SAM" id="MobiDB-lite"/>
    </source>
</evidence>
<evidence type="ECO:0000259" key="2">
    <source>
        <dbReference type="Pfam" id="PF17921"/>
    </source>
</evidence>
<dbReference type="PANTHER" id="PTHR47266">
    <property type="entry name" value="ENDONUCLEASE-RELATED"/>
    <property type="match status" value="1"/>
</dbReference>
<dbReference type="Gramene" id="GBG63065">
    <property type="protein sequence ID" value="GBG63065"/>
    <property type="gene ID" value="CBR_g36550"/>
</dbReference>
<keyword evidence="4" id="KW-1185">Reference proteome</keyword>
<evidence type="ECO:0000313" key="4">
    <source>
        <dbReference type="Proteomes" id="UP000265515"/>
    </source>
</evidence>
<dbReference type="Gene3D" id="1.10.340.70">
    <property type="match status" value="1"/>
</dbReference>
<comment type="caution">
    <text evidence="3">The sequence shown here is derived from an EMBL/GenBank/DDBJ whole genome shotgun (WGS) entry which is preliminary data.</text>
</comment>
<dbReference type="AlphaFoldDB" id="A0A388JZ73"/>
<feature type="region of interest" description="Disordered" evidence="1">
    <location>
        <begin position="127"/>
        <end position="199"/>
    </location>
</feature>
<feature type="compositionally biased region" description="Basic and acidic residues" evidence="1">
    <location>
        <begin position="170"/>
        <end position="182"/>
    </location>
</feature>
<accession>A0A388JZ73</accession>
<feature type="region of interest" description="Disordered" evidence="1">
    <location>
        <begin position="719"/>
        <end position="751"/>
    </location>
</feature>
<reference evidence="3 4" key="1">
    <citation type="journal article" date="2018" name="Cell">
        <title>The Chara Genome: Secondary Complexity and Implications for Plant Terrestrialization.</title>
        <authorList>
            <person name="Nishiyama T."/>
            <person name="Sakayama H."/>
            <person name="Vries J.D."/>
            <person name="Buschmann H."/>
            <person name="Saint-Marcoux D."/>
            <person name="Ullrich K.K."/>
            <person name="Haas F.B."/>
            <person name="Vanderstraeten L."/>
            <person name="Becker D."/>
            <person name="Lang D."/>
            <person name="Vosolsobe S."/>
            <person name="Rombauts S."/>
            <person name="Wilhelmsson P.K.I."/>
            <person name="Janitza P."/>
            <person name="Kern R."/>
            <person name="Heyl A."/>
            <person name="Rumpler F."/>
            <person name="Villalobos L.I.A.C."/>
            <person name="Clay J.M."/>
            <person name="Skokan R."/>
            <person name="Toyoda A."/>
            <person name="Suzuki Y."/>
            <person name="Kagoshima H."/>
            <person name="Schijlen E."/>
            <person name="Tajeshwar N."/>
            <person name="Catarino B."/>
            <person name="Hetherington A.J."/>
            <person name="Saltykova A."/>
            <person name="Bonnot C."/>
            <person name="Breuninger H."/>
            <person name="Symeonidi A."/>
            <person name="Radhakrishnan G.V."/>
            <person name="Van Nieuwerburgh F."/>
            <person name="Deforce D."/>
            <person name="Chang C."/>
            <person name="Karol K.G."/>
            <person name="Hedrich R."/>
            <person name="Ulvskov P."/>
            <person name="Glockner G."/>
            <person name="Delwiche C.F."/>
            <person name="Petrasek J."/>
            <person name="Van de Peer Y."/>
            <person name="Friml J."/>
            <person name="Beilby M."/>
            <person name="Dolan L."/>
            <person name="Kohara Y."/>
            <person name="Sugano S."/>
            <person name="Fujiyama A."/>
            <person name="Delaux P.-M."/>
            <person name="Quint M."/>
            <person name="TheiBen G."/>
            <person name="Hagemann M."/>
            <person name="Harholt J."/>
            <person name="Dunand C."/>
            <person name="Zachgo S."/>
            <person name="Langdale J."/>
            <person name="Maumus F."/>
            <person name="Straeten D.V.D."/>
            <person name="Gould S.B."/>
            <person name="Rensing S.A."/>
        </authorList>
    </citation>
    <scope>NUCLEOTIDE SEQUENCE [LARGE SCALE GENOMIC DNA]</scope>
    <source>
        <strain evidence="3 4">S276</strain>
    </source>
</reference>
<dbReference type="InterPro" id="IPR041588">
    <property type="entry name" value="Integrase_H2C2"/>
</dbReference>
<protein>
    <recommendedName>
        <fullName evidence="2">Integrase zinc-binding domain-containing protein</fullName>
    </recommendedName>
</protein>
<feature type="compositionally biased region" description="Polar residues" evidence="1">
    <location>
        <begin position="643"/>
        <end position="654"/>
    </location>
</feature>
<feature type="compositionally biased region" description="Acidic residues" evidence="1">
    <location>
        <begin position="159"/>
        <end position="169"/>
    </location>
</feature>
<dbReference type="InterPro" id="IPR052160">
    <property type="entry name" value="Gypsy_RT_Integrase-like"/>
</dbReference>
<dbReference type="EMBL" id="BFEA01000035">
    <property type="protein sequence ID" value="GBG63065.1"/>
    <property type="molecule type" value="Genomic_DNA"/>
</dbReference>
<feature type="region of interest" description="Disordered" evidence="1">
    <location>
        <begin position="642"/>
        <end position="679"/>
    </location>
</feature>
<dbReference type="OrthoDB" id="425619at2759"/>
<proteinExistence type="predicted"/>
<evidence type="ECO:0000313" key="3">
    <source>
        <dbReference type="EMBL" id="GBG63065.1"/>
    </source>
</evidence>
<feature type="compositionally biased region" description="Low complexity" evidence="1">
    <location>
        <begin position="127"/>
        <end position="141"/>
    </location>
</feature>
<dbReference type="Pfam" id="PF17921">
    <property type="entry name" value="Integrase_H2C2"/>
    <property type="match status" value="1"/>
</dbReference>
<feature type="domain" description="Integrase zinc-binding" evidence="2">
    <location>
        <begin position="485"/>
        <end position="538"/>
    </location>
</feature>
<dbReference type="InterPro" id="IPR043502">
    <property type="entry name" value="DNA/RNA_pol_sf"/>
</dbReference>
<organism evidence="3 4">
    <name type="scientific">Chara braunii</name>
    <name type="common">Braun's stonewort</name>
    <dbReference type="NCBI Taxonomy" id="69332"/>
    <lineage>
        <taxon>Eukaryota</taxon>
        <taxon>Viridiplantae</taxon>
        <taxon>Streptophyta</taxon>
        <taxon>Charophyceae</taxon>
        <taxon>Charales</taxon>
        <taxon>Characeae</taxon>
        <taxon>Chara</taxon>
    </lineage>
</organism>